<evidence type="ECO:0000313" key="2">
    <source>
        <dbReference type="Proteomes" id="UP000593571"/>
    </source>
</evidence>
<accession>A0A7J8BF48</accession>
<dbReference type="AlphaFoldDB" id="A0A7J8BF48"/>
<organism evidence="1 2">
    <name type="scientific">Rousettus aegyptiacus</name>
    <name type="common">Egyptian fruit bat</name>
    <name type="synonym">Pteropus aegyptiacus</name>
    <dbReference type="NCBI Taxonomy" id="9407"/>
    <lineage>
        <taxon>Eukaryota</taxon>
        <taxon>Metazoa</taxon>
        <taxon>Chordata</taxon>
        <taxon>Craniata</taxon>
        <taxon>Vertebrata</taxon>
        <taxon>Euteleostomi</taxon>
        <taxon>Mammalia</taxon>
        <taxon>Eutheria</taxon>
        <taxon>Laurasiatheria</taxon>
        <taxon>Chiroptera</taxon>
        <taxon>Yinpterochiroptera</taxon>
        <taxon>Pteropodoidea</taxon>
        <taxon>Pteropodidae</taxon>
        <taxon>Rousettinae</taxon>
        <taxon>Rousettus</taxon>
    </lineage>
</organism>
<dbReference type="Proteomes" id="UP000593571">
    <property type="component" value="Unassembled WGS sequence"/>
</dbReference>
<proteinExistence type="predicted"/>
<reference evidence="1 2" key="1">
    <citation type="journal article" date="2020" name="Nature">
        <title>Six reference-quality genomes reveal evolution of bat adaptations.</title>
        <authorList>
            <person name="Jebb D."/>
            <person name="Huang Z."/>
            <person name="Pippel M."/>
            <person name="Hughes G.M."/>
            <person name="Lavrichenko K."/>
            <person name="Devanna P."/>
            <person name="Winkler S."/>
            <person name="Jermiin L.S."/>
            <person name="Skirmuntt E.C."/>
            <person name="Katzourakis A."/>
            <person name="Burkitt-Gray L."/>
            <person name="Ray D.A."/>
            <person name="Sullivan K.A.M."/>
            <person name="Roscito J.G."/>
            <person name="Kirilenko B.M."/>
            <person name="Davalos L.M."/>
            <person name="Corthals A.P."/>
            <person name="Power M.L."/>
            <person name="Jones G."/>
            <person name="Ransome R.D."/>
            <person name="Dechmann D.K.N."/>
            <person name="Locatelli A.G."/>
            <person name="Puechmaille S.J."/>
            <person name="Fedrigo O."/>
            <person name="Jarvis E.D."/>
            <person name="Hiller M."/>
            <person name="Vernes S.C."/>
            <person name="Myers E.W."/>
            <person name="Teeling E.C."/>
        </authorList>
    </citation>
    <scope>NUCLEOTIDE SEQUENCE [LARGE SCALE GENOMIC DNA]</scope>
    <source>
        <strain evidence="1">MRouAeg1</strain>
        <tissue evidence="1">Muscle</tissue>
    </source>
</reference>
<gene>
    <name evidence="1" type="ORF">HJG63_009775</name>
</gene>
<dbReference type="EMBL" id="JACASE010000017">
    <property type="protein sequence ID" value="KAF6397109.1"/>
    <property type="molecule type" value="Genomic_DNA"/>
</dbReference>
<protein>
    <submittedName>
        <fullName evidence="1">Uncharacterized protein</fullName>
    </submittedName>
</protein>
<comment type="caution">
    <text evidence="1">The sequence shown here is derived from an EMBL/GenBank/DDBJ whole genome shotgun (WGS) entry which is preliminary data.</text>
</comment>
<evidence type="ECO:0000313" key="1">
    <source>
        <dbReference type="EMBL" id="KAF6397109.1"/>
    </source>
</evidence>
<name>A0A7J8BF48_ROUAE</name>
<sequence>MHTVPPFFCIGLPTQYTHWSAPKSFPSDKTSWRPRMSPKVRWCARRKGSTAVILWLGRCRLAPASARWSQVPDSVCGPWRKTPALSSGTGLCSSLRGSPGCFGVGGRSPGLPRCAGCCSPAPNACDQHFLMLGHTVGIL</sequence>
<keyword evidence="2" id="KW-1185">Reference proteome</keyword>